<evidence type="ECO:0000313" key="3">
    <source>
        <dbReference type="Proteomes" id="UP000095788"/>
    </source>
</evidence>
<dbReference type="Pfam" id="PF14899">
    <property type="entry name" value="DUF4492"/>
    <property type="match status" value="1"/>
</dbReference>
<evidence type="ECO:0008006" key="4">
    <source>
        <dbReference type="Google" id="ProtNLM"/>
    </source>
</evidence>
<dbReference type="EMBL" id="CZBF01000001">
    <property type="protein sequence ID" value="CUP48518.1"/>
    <property type="molecule type" value="Genomic_DNA"/>
</dbReference>
<feature type="transmembrane region" description="Helical" evidence="1">
    <location>
        <begin position="6"/>
        <end position="26"/>
    </location>
</feature>
<gene>
    <name evidence="2" type="ORF">ERS852554_00895</name>
</gene>
<organism evidence="2 3">
    <name type="scientific">Bacteroides uniformis</name>
    <dbReference type="NCBI Taxonomy" id="820"/>
    <lineage>
        <taxon>Bacteria</taxon>
        <taxon>Pseudomonadati</taxon>
        <taxon>Bacteroidota</taxon>
        <taxon>Bacteroidia</taxon>
        <taxon>Bacteroidales</taxon>
        <taxon>Bacteroidaceae</taxon>
        <taxon>Bacteroides</taxon>
    </lineage>
</organism>
<sequence length="106" mass="12710">MNGRSLFSVQLFTFLFVLYIKVFYICNHYNFIGMKQTAVNIWRFYLEGFRSMTLGRTLWLIILVKLFIMFFILRLFFFPRFLNTPVVGDDKEGYVSNELIHRSLGD</sequence>
<proteinExistence type="predicted"/>
<dbReference type="InterPro" id="IPR027853">
    <property type="entry name" value="DUF4492"/>
</dbReference>
<accession>A0A139JU27</accession>
<protein>
    <recommendedName>
        <fullName evidence="4">DUF4492 domain-containing protein</fullName>
    </recommendedName>
</protein>
<evidence type="ECO:0000313" key="2">
    <source>
        <dbReference type="EMBL" id="CUP48518.1"/>
    </source>
</evidence>
<name>A0A139JU27_BACUN</name>
<feature type="transmembrane region" description="Helical" evidence="1">
    <location>
        <begin position="58"/>
        <end position="77"/>
    </location>
</feature>
<reference evidence="2 3" key="1">
    <citation type="submission" date="2015-09" db="EMBL/GenBank/DDBJ databases">
        <authorList>
            <consortium name="Pathogen Informatics"/>
        </authorList>
    </citation>
    <scope>NUCLEOTIDE SEQUENCE [LARGE SCALE GENOMIC DNA]</scope>
    <source>
        <strain evidence="2 3">2789STDY5834942</strain>
    </source>
</reference>
<dbReference type="AlphaFoldDB" id="A0A139JU27"/>
<dbReference type="Proteomes" id="UP000095788">
    <property type="component" value="Unassembled WGS sequence"/>
</dbReference>
<keyword evidence="1" id="KW-0812">Transmembrane</keyword>
<keyword evidence="1" id="KW-0472">Membrane</keyword>
<keyword evidence="1" id="KW-1133">Transmembrane helix</keyword>
<evidence type="ECO:0000256" key="1">
    <source>
        <dbReference type="SAM" id="Phobius"/>
    </source>
</evidence>
<dbReference type="PATRIC" id="fig|820.27.peg.4011"/>
<dbReference type="STRING" id="820.ERS852554_00895"/>